<protein>
    <submittedName>
        <fullName evidence="2">Uncharacterized protein</fullName>
    </submittedName>
</protein>
<name>A0A9N7Y626_PLEPL</name>
<organism evidence="2 3">
    <name type="scientific">Pleuronectes platessa</name>
    <name type="common">European plaice</name>
    <dbReference type="NCBI Taxonomy" id="8262"/>
    <lineage>
        <taxon>Eukaryota</taxon>
        <taxon>Metazoa</taxon>
        <taxon>Chordata</taxon>
        <taxon>Craniata</taxon>
        <taxon>Vertebrata</taxon>
        <taxon>Euteleostomi</taxon>
        <taxon>Actinopterygii</taxon>
        <taxon>Neopterygii</taxon>
        <taxon>Teleostei</taxon>
        <taxon>Neoteleostei</taxon>
        <taxon>Acanthomorphata</taxon>
        <taxon>Carangaria</taxon>
        <taxon>Pleuronectiformes</taxon>
        <taxon>Pleuronectoidei</taxon>
        <taxon>Pleuronectidae</taxon>
        <taxon>Pleuronectes</taxon>
    </lineage>
</organism>
<keyword evidence="3" id="KW-1185">Reference proteome</keyword>
<sequence length="99" mass="10531">MKVSTSSEEDVLMAVTLIMKRSVRQQQPGPEAWDQCDLTVHSSDLLRLPASPPPPPPLPPLPPPPPPRLVETQGGWGGGRRGGMLASGVPLGSMWSSTE</sequence>
<reference evidence="2" key="1">
    <citation type="submission" date="2020-03" db="EMBL/GenBank/DDBJ databases">
        <authorList>
            <person name="Weist P."/>
        </authorList>
    </citation>
    <scope>NUCLEOTIDE SEQUENCE</scope>
</reference>
<dbReference type="EMBL" id="CADEAL010000091">
    <property type="protein sequence ID" value="CAB1414151.1"/>
    <property type="molecule type" value="Genomic_DNA"/>
</dbReference>
<evidence type="ECO:0000313" key="3">
    <source>
        <dbReference type="Proteomes" id="UP001153269"/>
    </source>
</evidence>
<comment type="caution">
    <text evidence="2">The sequence shown here is derived from an EMBL/GenBank/DDBJ whole genome shotgun (WGS) entry which is preliminary data.</text>
</comment>
<dbReference type="AlphaFoldDB" id="A0A9N7Y626"/>
<feature type="compositionally biased region" description="Pro residues" evidence="1">
    <location>
        <begin position="50"/>
        <end position="68"/>
    </location>
</feature>
<gene>
    <name evidence="2" type="ORF">PLEPLA_LOCUS1856</name>
</gene>
<dbReference type="Proteomes" id="UP001153269">
    <property type="component" value="Unassembled WGS sequence"/>
</dbReference>
<proteinExistence type="predicted"/>
<accession>A0A9N7Y626</accession>
<evidence type="ECO:0000256" key="1">
    <source>
        <dbReference type="SAM" id="MobiDB-lite"/>
    </source>
</evidence>
<feature type="region of interest" description="Disordered" evidence="1">
    <location>
        <begin position="43"/>
        <end position="99"/>
    </location>
</feature>
<evidence type="ECO:0000313" key="2">
    <source>
        <dbReference type="EMBL" id="CAB1414151.1"/>
    </source>
</evidence>